<feature type="region of interest" description="Disordered" evidence="1">
    <location>
        <begin position="129"/>
        <end position="150"/>
    </location>
</feature>
<organism evidence="2">
    <name type="scientific">Tetraselmis sp. GSL018</name>
    <dbReference type="NCBI Taxonomy" id="582737"/>
    <lineage>
        <taxon>Eukaryota</taxon>
        <taxon>Viridiplantae</taxon>
        <taxon>Chlorophyta</taxon>
        <taxon>core chlorophytes</taxon>
        <taxon>Chlorodendrophyceae</taxon>
        <taxon>Chlorodendrales</taxon>
        <taxon>Chlorodendraceae</taxon>
        <taxon>Tetraselmis</taxon>
    </lineage>
</organism>
<name>A0A061S0U2_9CHLO</name>
<reference evidence="2" key="1">
    <citation type="submission" date="2014-05" db="EMBL/GenBank/DDBJ databases">
        <title>The transcriptome of the halophilic microalga Tetraselmis sp. GSL018 isolated from the Great Salt Lake, Utah.</title>
        <authorList>
            <person name="Jinkerson R.E."/>
            <person name="D'Adamo S."/>
            <person name="Posewitz M.C."/>
        </authorList>
    </citation>
    <scope>NUCLEOTIDE SEQUENCE</scope>
    <source>
        <strain evidence="2">GSL018</strain>
    </source>
</reference>
<evidence type="ECO:0000256" key="1">
    <source>
        <dbReference type="SAM" id="MobiDB-lite"/>
    </source>
</evidence>
<accession>A0A061S0U2</accession>
<sequence length="213" mass="23252">FGVFEVLLESECSLDPFLDWALSEKPSCGELPDHVREYCNTEPPKKARKAILATVKDEFSLEDTQVCGQSLLRDTSRDGAAKSLDAGFSNAKDDFPDLATSLKAVSMKKEPARRRLVPTPVAGNAQCASAGNATSRMPGEVQQPVVGKKGRQITRCRRLSRRKRRKKELGVAHTGCRGLRAPCLLRLLVLRLCLLPGQRQSTAPSPSGSPRTP</sequence>
<proteinExistence type="predicted"/>
<dbReference type="AlphaFoldDB" id="A0A061S0U2"/>
<feature type="non-terminal residue" evidence="2">
    <location>
        <position position="1"/>
    </location>
</feature>
<evidence type="ECO:0000313" key="2">
    <source>
        <dbReference type="EMBL" id="JAC76431.1"/>
    </source>
</evidence>
<gene>
    <name evidence="2" type="ORF">TSPGSL018_20201</name>
</gene>
<dbReference type="EMBL" id="GBEZ01009141">
    <property type="protein sequence ID" value="JAC76431.1"/>
    <property type="molecule type" value="Transcribed_RNA"/>
</dbReference>
<feature type="non-terminal residue" evidence="2">
    <location>
        <position position="213"/>
    </location>
</feature>
<protein>
    <submittedName>
        <fullName evidence="2">Uncharacterized protein</fullName>
    </submittedName>
</protein>